<dbReference type="Proteomes" id="UP000191257">
    <property type="component" value="Chromosome"/>
</dbReference>
<accession>A0A1V0GVL5</accession>
<gene>
    <name evidence="2" type="ORF">A6J80_17245</name>
</gene>
<evidence type="ECO:0008006" key="4">
    <source>
        <dbReference type="Google" id="ProtNLM"/>
    </source>
</evidence>
<reference evidence="2" key="1">
    <citation type="submission" date="2017-12" db="EMBL/GenBank/DDBJ databases">
        <title>FDA dAtabase for Regulatory Grade micrObial Sequences (FDA-ARGOS): Supporting development and validation of Infectious Disease Dx tests.</title>
        <authorList>
            <person name="Campos J."/>
            <person name="Goldberg B."/>
            <person name="Tallon L."/>
            <person name="Sadzewicz L."/>
            <person name="Sengamalay N."/>
            <person name="Ott S."/>
            <person name="Godinez A."/>
            <person name="Nagaraj S."/>
            <person name="Vyas G."/>
            <person name="Aluvathingal J."/>
            <person name="Nadendla S."/>
            <person name="Geyer C."/>
            <person name="Nandy P."/>
            <person name="Hobson J."/>
            <person name="Sichtig H."/>
        </authorList>
    </citation>
    <scope>NUCLEOTIDE SEQUENCE</scope>
    <source>
        <strain evidence="2">FDAARGOS_252</strain>
    </source>
</reference>
<evidence type="ECO:0000313" key="2">
    <source>
        <dbReference type="EMBL" id="ARC37861.2"/>
    </source>
</evidence>
<dbReference type="PROSITE" id="PS51257">
    <property type="entry name" value="PROKAR_LIPOPROTEIN"/>
    <property type="match status" value="1"/>
</dbReference>
<dbReference type="STRING" id="147645.A6J80_17245"/>
<organism evidence="2 3">
    <name type="scientific">Paracoccus yeei</name>
    <dbReference type="NCBI Taxonomy" id="147645"/>
    <lineage>
        <taxon>Bacteria</taxon>
        <taxon>Pseudomonadati</taxon>
        <taxon>Pseudomonadota</taxon>
        <taxon>Alphaproteobacteria</taxon>
        <taxon>Rhodobacterales</taxon>
        <taxon>Paracoccaceae</taxon>
        <taxon>Paracoccus</taxon>
    </lineage>
</organism>
<feature type="chain" id="PRO_5015125076" description="Lipoprotein" evidence="1">
    <location>
        <begin position="16"/>
        <end position="107"/>
    </location>
</feature>
<dbReference type="AlphaFoldDB" id="A0A1V0GVL5"/>
<keyword evidence="1" id="KW-0732">Signal</keyword>
<proteinExistence type="predicted"/>
<protein>
    <recommendedName>
        <fullName evidence="4">Lipoprotein</fullName>
    </recommendedName>
</protein>
<feature type="signal peptide" evidence="1">
    <location>
        <begin position="1"/>
        <end position="15"/>
    </location>
</feature>
<dbReference type="RefSeq" id="WP_105291645.1">
    <property type="nucleotide sequence ID" value="NZ_CAWMZI010000001.1"/>
</dbReference>
<dbReference type="KEGG" id="pye:A6J80_17245"/>
<sequence length="107" mass="10795">MIRFPLALAALPLLAACAQSPASIQPVSYGNAFAALSCQQAAADLAAERQTLAALEAKQRSAQVGDAIGVFLIAVPVSSLTGNDRAGAISASKGKVLSLEARTAACR</sequence>
<keyword evidence="3" id="KW-1185">Reference proteome</keyword>
<dbReference type="EMBL" id="CP020442">
    <property type="protein sequence ID" value="ARC37861.2"/>
    <property type="molecule type" value="Genomic_DNA"/>
</dbReference>
<name>A0A1V0GVL5_9RHOB</name>
<evidence type="ECO:0000256" key="1">
    <source>
        <dbReference type="SAM" id="SignalP"/>
    </source>
</evidence>
<evidence type="ECO:0000313" key="3">
    <source>
        <dbReference type="Proteomes" id="UP000191257"/>
    </source>
</evidence>